<dbReference type="SMART" id="SM00737">
    <property type="entry name" value="ML"/>
    <property type="match status" value="1"/>
</dbReference>
<name>A0ABP1R2J1_9HEXA</name>
<keyword evidence="3" id="KW-0964">Secreted</keyword>
<keyword evidence="4" id="KW-0732">Signal</keyword>
<comment type="subcellular location">
    <subcellularLocation>
        <location evidence="1">Secreted</location>
    </subcellularLocation>
</comment>
<feature type="signal peptide" evidence="4">
    <location>
        <begin position="1"/>
        <end position="23"/>
    </location>
</feature>
<dbReference type="InterPro" id="IPR003172">
    <property type="entry name" value="ML_dom"/>
</dbReference>
<comment type="caution">
    <text evidence="6">The sequence shown here is derived from an EMBL/GenBank/DDBJ whole genome shotgun (WGS) entry which is preliminary data.</text>
</comment>
<dbReference type="InterPro" id="IPR014756">
    <property type="entry name" value="Ig_E-set"/>
</dbReference>
<dbReference type="Pfam" id="PF02221">
    <property type="entry name" value="E1_DerP2_DerF2"/>
    <property type="match status" value="1"/>
</dbReference>
<feature type="domain" description="MD-2-related lipid-recognition" evidence="5">
    <location>
        <begin position="29"/>
        <end position="156"/>
    </location>
</feature>
<protein>
    <recommendedName>
        <fullName evidence="5">MD-2-related lipid-recognition domain-containing protein</fullName>
    </recommendedName>
</protein>
<evidence type="ECO:0000256" key="2">
    <source>
        <dbReference type="ARBA" id="ARBA00006370"/>
    </source>
</evidence>
<evidence type="ECO:0000313" key="7">
    <source>
        <dbReference type="Proteomes" id="UP001642540"/>
    </source>
</evidence>
<organism evidence="6 7">
    <name type="scientific">Orchesella dallaii</name>
    <dbReference type="NCBI Taxonomy" id="48710"/>
    <lineage>
        <taxon>Eukaryota</taxon>
        <taxon>Metazoa</taxon>
        <taxon>Ecdysozoa</taxon>
        <taxon>Arthropoda</taxon>
        <taxon>Hexapoda</taxon>
        <taxon>Collembola</taxon>
        <taxon>Entomobryomorpha</taxon>
        <taxon>Entomobryoidea</taxon>
        <taxon>Orchesellidae</taxon>
        <taxon>Orchesellinae</taxon>
        <taxon>Orchesella</taxon>
    </lineage>
</organism>
<evidence type="ECO:0000256" key="4">
    <source>
        <dbReference type="SAM" id="SignalP"/>
    </source>
</evidence>
<reference evidence="6 7" key="1">
    <citation type="submission" date="2024-08" db="EMBL/GenBank/DDBJ databases">
        <authorList>
            <person name="Cucini C."/>
            <person name="Frati F."/>
        </authorList>
    </citation>
    <scope>NUCLEOTIDE SEQUENCE [LARGE SCALE GENOMIC DNA]</scope>
</reference>
<accession>A0ABP1R2J1</accession>
<evidence type="ECO:0000313" key="6">
    <source>
        <dbReference type="EMBL" id="CAL8118266.1"/>
    </source>
</evidence>
<dbReference type="Gene3D" id="2.60.40.770">
    <property type="match status" value="1"/>
</dbReference>
<dbReference type="InterPro" id="IPR039670">
    <property type="entry name" value="NPC2-like"/>
</dbReference>
<keyword evidence="7" id="KW-1185">Reference proteome</keyword>
<comment type="similarity">
    <text evidence="2">Belongs to the NPC2 family.</text>
</comment>
<feature type="chain" id="PRO_5046376644" description="MD-2-related lipid-recognition domain-containing protein" evidence="4">
    <location>
        <begin position="24"/>
        <end position="161"/>
    </location>
</feature>
<proteinExistence type="inferred from homology"/>
<sequence>MLKSFNFETALCLFLIIISSGECGMPVKVRNCPGENPKASLAAVYIENCSQEPCVFRKGQNVTMEMDIELNEDVKSLKARLYALVLGVPVLWDGVNPDACQDIISDEPKCPLNSGDYFTYGVNLYVSPVYPTITADVKYMLLDEKQRTQICWIVKASVKPA</sequence>
<dbReference type="EMBL" id="CAXLJM020000057">
    <property type="protein sequence ID" value="CAL8118266.1"/>
    <property type="molecule type" value="Genomic_DNA"/>
</dbReference>
<dbReference type="Proteomes" id="UP001642540">
    <property type="component" value="Unassembled WGS sequence"/>
</dbReference>
<dbReference type="PANTHER" id="PTHR11306">
    <property type="entry name" value="NIEMANN PICK TYPE C2 PROTEIN NPC2-RELATED"/>
    <property type="match status" value="1"/>
</dbReference>
<dbReference type="PANTHER" id="PTHR11306:SF68">
    <property type="entry name" value="NPC INTRACELLULAR CHOLESTEROL TRANSPORTER 2"/>
    <property type="match status" value="1"/>
</dbReference>
<gene>
    <name evidence="6" type="ORF">ODALV1_LOCUS18058</name>
</gene>
<evidence type="ECO:0000256" key="1">
    <source>
        <dbReference type="ARBA" id="ARBA00004613"/>
    </source>
</evidence>
<dbReference type="SUPFAM" id="SSF81296">
    <property type="entry name" value="E set domains"/>
    <property type="match status" value="1"/>
</dbReference>
<evidence type="ECO:0000259" key="5">
    <source>
        <dbReference type="SMART" id="SM00737"/>
    </source>
</evidence>
<evidence type="ECO:0000256" key="3">
    <source>
        <dbReference type="ARBA" id="ARBA00022525"/>
    </source>
</evidence>